<name>A0A852Z4E0_9ACTN</name>
<dbReference type="Proteomes" id="UP000579605">
    <property type="component" value="Unassembled WGS sequence"/>
</dbReference>
<accession>A0A852Z4E0</accession>
<keyword evidence="2" id="KW-1185">Reference proteome</keyword>
<evidence type="ECO:0000313" key="2">
    <source>
        <dbReference type="Proteomes" id="UP000579605"/>
    </source>
</evidence>
<gene>
    <name evidence="1" type="ORF">F4554_000885</name>
</gene>
<evidence type="ECO:0000313" key="1">
    <source>
        <dbReference type="EMBL" id="NYH88247.1"/>
    </source>
</evidence>
<dbReference type="RefSeq" id="WP_202889145.1">
    <property type="nucleotide sequence ID" value="NZ_BAAARR010000004.1"/>
</dbReference>
<proteinExistence type="predicted"/>
<reference evidence="1 2" key="1">
    <citation type="submission" date="2020-07" db="EMBL/GenBank/DDBJ databases">
        <title>Sequencing the genomes of 1000 actinobacteria strains.</title>
        <authorList>
            <person name="Klenk H.-P."/>
        </authorList>
    </citation>
    <scope>NUCLEOTIDE SEQUENCE [LARGE SCALE GENOMIC DNA]</scope>
    <source>
        <strain evidence="1 2">DSM 18448</strain>
    </source>
</reference>
<dbReference type="AlphaFoldDB" id="A0A852Z4E0"/>
<protein>
    <submittedName>
        <fullName evidence="1">Uncharacterized protein</fullName>
    </submittedName>
</protein>
<dbReference type="EMBL" id="JACBZH010000001">
    <property type="protein sequence ID" value="NYH88247.1"/>
    <property type="molecule type" value="Genomic_DNA"/>
</dbReference>
<sequence>MSHAVPTKPAVRWALAAGAVVAGALWFGDKAPYPYAQHKLLDLPLPYLTANQVTERGF</sequence>
<organism evidence="1 2">
    <name type="scientific">Actinopolymorpha rutila</name>
    <dbReference type="NCBI Taxonomy" id="446787"/>
    <lineage>
        <taxon>Bacteria</taxon>
        <taxon>Bacillati</taxon>
        <taxon>Actinomycetota</taxon>
        <taxon>Actinomycetes</taxon>
        <taxon>Propionibacteriales</taxon>
        <taxon>Actinopolymorphaceae</taxon>
        <taxon>Actinopolymorpha</taxon>
    </lineage>
</organism>
<comment type="caution">
    <text evidence="1">The sequence shown here is derived from an EMBL/GenBank/DDBJ whole genome shotgun (WGS) entry which is preliminary data.</text>
</comment>